<accession>A0ABN2PGA0</accession>
<dbReference type="PANTHER" id="PTHR11461:SF211">
    <property type="entry name" value="GH10112P-RELATED"/>
    <property type="match status" value="1"/>
</dbReference>
<keyword evidence="4" id="KW-1185">Reference proteome</keyword>
<evidence type="ECO:0000313" key="4">
    <source>
        <dbReference type="Proteomes" id="UP001501303"/>
    </source>
</evidence>
<dbReference type="Gene3D" id="2.30.39.10">
    <property type="entry name" value="Alpha-1-antitrypsin, domain 1"/>
    <property type="match status" value="1"/>
</dbReference>
<dbReference type="InterPro" id="IPR023796">
    <property type="entry name" value="Serpin_dom"/>
</dbReference>
<comment type="similarity">
    <text evidence="1">Belongs to the serpin family.</text>
</comment>
<organism evidence="3 4">
    <name type="scientific">Streptomyces sodiiphilus</name>
    <dbReference type="NCBI Taxonomy" id="226217"/>
    <lineage>
        <taxon>Bacteria</taxon>
        <taxon>Bacillati</taxon>
        <taxon>Actinomycetota</taxon>
        <taxon>Actinomycetes</taxon>
        <taxon>Kitasatosporales</taxon>
        <taxon>Streptomycetaceae</taxon>
        <taxon>Streptomyces</taxon>
    </lineage>
</organism>
<dbReference type="InterPro" id="IPR042185">
    <property type="entry name" value="Serpin_sf_2"/>
</dbReference>
<comment type="caution">
    <text evidence="3">The sequence shown here is derived from an EMBL/GenBank/DDBJ whole genome shotgun (WGS) entry which is preliminary data.</text>
</comment>
<gene>
    <name evidence="3" type="ORF">GCM10009716_30360</name>
</gene>
<dbReference type="PANTHER" id="PTHR11461">
    <property type="entry name" value="SERINE PROTEASE INHIBITOR, SERPIN"/>
    <property type="match status" value="1"/>
</dbReference>
<dbReference type="InterPro" id="IPR000215">
    <property type="entry name" value="Serpin_fam"/>
</dbReference>
<feature type="domain" description="Serpin" evidence="2">
    <location>
        <begin position="31"/>
        <end position="370"/>
    </location>
</feature>
<proteinExistence type="inferred from homology"/>
<reference evidence="3 4" key="1">
    <citation type="journal article" date="2019" name="Int. J. Syst. Evol. Microbiol.">
        <title>The Global Catalogue of Microorganisms (GCM) 10K type strain sequencing project: providing services to taxonomists for standard genome sequencing and annotation.</title>
        <authorList>
            <consortium name="The Broad Institute Genomics Platform"/>
            <consortium name="The Broad Institute Genome Sequencing Center for Infectious Disease"/>
            <person name="Wu L."/>
            <person name="Ma J."/>
        </authorList>
    </citation>
    <scope>NUCLEOTIDE SEQUENCE [LARGE SCALE GENOMIC DNA]</scope>
    <source>
        <strain evidence="3 4">JCM 13581</strain>
    </source>
</reference>
<dbReference type="SUPFAM" id="SSF56574">
    <property type="entry name" value="Serpins"/>
    <property type="match status" value="1"/>
</dbReference>
<evidence type="ECO:0000259" key="2">
    <source>
        <dbReference type="SMART" id="SM00093"/>
    </source>
</evidence>
<dbReference type="SMART" id="SM00093">
    <property type="entry name" value="SERPIN"/>
    <property type="match status" value="1"/>
</dbReference>
<sequence>MTQQGLTGHAEAIGALARRWLEVSADGPDPARPGGDLVCSPAGLWLTLAALAAGARGGTAAELEGLLGTAGRPAAPAVTAVARALARTDALACGTAVWTREPVHTAYRDGLPCVGFGELEKLTGGRLDDWVREATGGRIGHLPLQPAAGTQLLLVNVLALTARWQTPFDPAGTAMRPFTDVAGTTAPVRTMRGPVPGADAWLVPGHGAAVVQLRCSTGGGGLPAVVRFVLGPPGAPAPEVLPAAWADPGRREAVDADEVSVSLPRHRLRSSWEVTDRLAALGAGSAVSDAADFSGLSPGRLRIDRVVQECVLAVAEEGVEAAAATAVTMVRAAFRRARHVRHLAFDRPFGVVVLDGEGSVPLFTAWQARLPRDPG</sequence>
<name>A0ABN2PGA0_9ACTN</name>
<dbReference type="InterPro" id="IPR042178">
    <property type="entry name" value="Serpin_sf_1"/>
</dbReference>
<dbReference type="RefSeq" id="WP_344262532.1">
    <property type="nucleotide sequence ID" value="NZ_BAAAMJ010000030.1"/>
</dbReference>
<evidence type="ECO:0000256" key="1">
    <source>
        <dbReference type="RuleBase" id="RU000411"/>
    </source>
</evidence>
<evidence type="ECO:0000313" key="3">
    <source>
        <dbReference type="EMBL" id="GAA1919568.1"/>
    </source>
</evidence>
<dbReference type="Pfam" id="PF00079">
    <property type="entry name" value="Serpin"/>
    <property type="match status" value="1"/>
</dbReference>
<dbReference type="Gene3D" id="3.30.497.10">
    <property type="entry name" value="Antithrombin, subunit I, domain 2"/>
    <property type="match status" value="1"/>
</dbReference>
<dbReference type="InterPro" id="IPR036186">
    <property type="entry name" value="Serpin_sf"/>
</dbReference>
<dbReference type="EMBL" id="BAAAMJ010000030">
    <property type="protein sequence ID" value="GAA1919568.1"/>
    <property type="molecule type" value="Genomic_DNA"/>
</dbReference>
<dbReference type="Proteomes" id="UP001501303">
    <property type="component" value="Unassembled WGS sequence"/>
</dbReference>
<protein>
    <recommendedName>
        <fullName evidence="2">Serpin domain-containing protein</fullName>
    </recommendedName>
</protein>